<dbReference type="AlphaFoldDB" id="A0A8S9KUA4"/>
<protein>
    <submittedName>
        <fullName evidence="2">Uncharacterized protein</fullName>
    </submittedName>
</protein>
<dbReference type="EMBL" id="QGKW02000717">
    <property type="protein sequence ID" value="KAF2596908.1"/>
    <property type="molecule type" value="Genomic_DNA"/>
</dbReference>
<dbReference type="Proteomes" id="UP000712281">
    <property type="component" value="Unassembled WGS sequence"/>
</dbReference>
<evidence type="ECO:0000313" key="2">
    <source>
        <dbReference type="EMBL" id="KAF2596908.1"/>
    </source>
</evidence>
<reference evidence="2" key="1">
    <citation type="submission" date="2019-12" db="EMBL/GenBank/DDBJ databases">
        <title>Genome sequencing and annotation of Brassica cretica.</title>
        <authorList>
            <person name="Studholme D.J."/>
            <person name="Sarris P.F."/>
        </authorList>
    </citation>
    <scope>NUCLEOTIDE SEQUENCE</scope>
    <source>
        <strain evidence="2">PFS-001/15</strain>
        <tissue evidence="2">Leaf</tissue>
    </source>
</reference>
<evidence type="ECO:0000256" key="1">
    <source>
        <dbReference type="SAM" id="MobiDB-lite"/>
    </source>
</evidence>
<gene>
    <name evidence="2" type="ORF">F2Q68_00011510</name>
</gene>
<comment type="caution">
    <text evidence="2">The sequence shown here is derived from an EMBL/GenBank/DDBJ whole genome shotgun (WGS) entry which is preliminary data.</text>
</comment>
<sequence>MRSMGLFDATAASQWVSVVDDGKRRPLYLLLSSTKENGDISLRFLPLLGERGALSRSVVLLDDQATSPSVAVVEEGPRRSPYLSLSSPRRNRCELYLRRIEEADDSSFKRQKIKCYMLKVVGSRCSGKVRETKALRLLIGDGGDSSTSQADSKKRPPGVKASKASGKKTVDPDKQLLLLFLLSLVL</sequence>
<organism evidence="2 3">
    <name type="scientific">Brassica cretica</name>
    <name type="common">Mustard</name>
    <dbReference type="NCBI Taxonomy" id="69181"/>
    <lineage>
        <taxon>Eukaryota</taxon>
        <taxon>Viridiplantae</taxon>
        <taxon>Streptophyta</taxon>
        <taxon>Embryophyta</taxon>
        <taxon>Tracheophyta</taxon>
        <taxon>Spermatophyta</taxon>
        <taxon>Magnoliopsida</taxon>
        <taxon>eudicotyledons</taxon>
        <taxon>Gunneridae</taxon>
        <taxon>Pentapetalae</taxon>
        <taxon>rosids</taxon>
        <taxon>malvids</taxon>
        <taxon>Brassicales</taxon>
        <taxon>Brassicaceae</taxon>
        <taxon>Brassiceae</taxon>
        <taxon>Brassica</taxon>
    </lineage>
</organism>
<feature type="region of interest" description="Disordered" evidence="1">
    <location>
        <begin position="140"/>
        <end position="168"/>
    </location>
</feature>
<evidence type="ECO:0000313" key="3">
    <source>
        <dbReference type="Proteomes" id="UP000712281"/>
    </source>
</evidence>
<name>A0A8S9KUA4_BRACR</name>
<proteinExistence type="predicted"/>
<accession>A0A8S9KUA4</accession>